<keyword evidence="2" id="KW-1185">Reference proteome</keyword>
<dbReference type="AlphaFoldDB" id="W6ZN49"/>
<protein>
    <submittedName>
        <fullName evidence="1">Uncharacterized protein</fullName>
    </submittedName>
</protein>
<evidence type="ECO:0000313" key="1">
    <source>
        <dbReference type="EMBL" id="EUC48924.1"/>
    </source>
</evidence>
<organism evidence="1 2">
    <name type="scientific">Bipolaris oryzae ATCC 44560</name>
    <dbReference type="NCBI Taxonomy" id="930090"/>
    <lineage>
        <taxon>Eukaryota</taxon>
        <taxon>Fungi</taxon>
        <taxon>Dikarya</taxon>
        <taxon>Ascomycota</taxon>
        <taxon>Pezizomycotina</taxon>
        <taxon>Dothideomycetes</taxon>
        <taxon>Pleosporomycetidae</taxon>
        <taxon>Pleosporales</taxon>
        <taxon>Pleosporineae</taxon>
        <taxon>Pleosporaceae</taxon>
        <taxon>Bipolaris</taxon>
    </lineage>
</organism>
<name>W6ZN49_COCMI</name>
<evidence type="ECO:0000313" key="2">
    <source>
        <dbReference type="Proteomes" id="UP000054032"/>
    </source>
</evidence>
<dbReference type="RefSeq" id="XP_007684538.1">
    <property type="nucleotide sequence ID" value="XM_007686348.1"/>
</dbReference>
<dbReference type="Proteomes" id="UP000054032">
    <property type="component" value="Unassembled WGS sequence"/>
</dbReference>
<accession>W6ZN49</accession>
<dbReference type="HOGENOM" id="CLU_089687_0_0_1"/>
<proteinExistence type="predicted"/>
<reference evidence="1 2" key="1">
    <citation type="journal article" date="2013" name="PLoS Genet.">
        <title>Comparative genome structure, secondary metabolite, and effector coding capacity across Cochliobolus pathogens.</title>
        <authorList>
            <person name="Condon B.J."/>
            <person name="Leng Y."/>
            <person name="Wu D."/>
            <person name="Bushley K.E."/>
            <person name="Ohm R.A."/>
            <person name="Otillar R."/>
            <person name="Martin J."/>
            <person name="Schackwitz W."/>
            <person name="Grimwood J."/>
            <person name="MohdZainudin N."/>
            <person name="Xue C."/>
            <person name="Wang R."/>
            <person name="Manning V.A."/>
            <person name="Dhillon B."/>
            <person name="Tu Z.J."/>
            <person name="Steffenson B.J."/>
            <person name="Salamov A."/>
            <person name="Sun H."/>
            <person name="Lowry S."/>
            <person name="LaButti K."/>
            <person name="Han J."/>
            <person name="Copeland A."/>
            <person name="Lindquist E."/>
            <person name="Barry K."/>
            <person name="Schmutz J."/>
            <person name="Baker S.E."/>
            <person name="Ciuffetti L.M."/>
            <person name="Grigoriev I.V."/>
            <person name="Zhong S."/>
            <person name="Turgeon B.G."/>
        </authorList>
    </citation>
    <scope>NUCLEOTIDE SEQUENCE [LARGE SCALE GENOMIC DNA]</scope>
    <source>
        <strain evidence="1 2">ATCC 44560</strain>
    </source>
</reference>
<dbReference type="GeneID" id="19126757"/>
<dbReference type="KEGG" id="bor:COCMIDRAFT_85884"/>
<sequence>MNTFGNALPPTPPGIAPEVLSKIEALFQNPNFSGISVAMDEQKHEVPATDIPNALADIVCKDQSTREESNPLINETEVLMGYDSDTDPEGGARLSNQRHRVKGRGARKKHTRSIAKYDCSIQRIVARFEYPSETSLAPISSIPRSPNAIKSTSNSLLNIFSAFTHSIYCVSKYLTHRLPFPFSLVRLLISSYLNVGTEYKMNIRVEVEPKKVVRVLAFVGGGENVDIGCVEPVEIQARYKRVREIMRECGCWVEEDLYSKQIKKSLGRLKE</sequence>
<gene>
    <name evidence="1" type="ORF">COCMIDRAFT_85884</name>
</gene>
<dbReference type="OrthoDB" id="3679294at2759"/>
<dbReference type="EMBL" id="KI963936">
    <property type="protein sequence ID" value="EUC48924.1"/>
    <property type="molecule type" value="Genomic_DNA"/>
</dbReference>